<dbReference type="InterPro" id="IPR027385">
    <property type="entry name" value="Beta-barrel_OMP"/>
</dbReference>
<dbReference type="Proteomes" id="UP000240653">
    <property type="component" value="Unassembled WGS sequence"/>
</dbReference>
<evidence type="ECO:0000259" key="7">
    <source>
        <dbReference type="Pfam" id="PF13505"/>
    </source>
</evidence>
<evidence type="ECO:0000256" key="2">
    <source>
        <dbReference type="ARBA" id="ARBA00022729"/>
    </source>
</evidence>
<dbReference type="Pfam" id="PF13505">
    <property type="entry name" value="OMP_b-brl"/>
    <property type="match status" value="1"/>
</dbReference>
<keyword evidence="9" id="KW-1185">Reference proteome</keyword>
<dbReference type="PANTHER" id="PTHR34001:SF3">
    <property type="entry name" value="BLL7405 PROTEIN"/>
    <property type="match status" value="1"/>
</dbReference>
<evidence type="ECO:0000256" key="4">
    <source>
        <dbReference type="ARBA" id="ARBA00023237"/>
    </source>
</evidence>
<feature type="signal peptide" evidence="6">
    <location>
        <begin position="1"/>
        <end position="20"/>
    </location>
</feature>
<dbReference type="PANTHER" id="PTHR34001">
    <property type="entry name" value="BLL7405 PROTEIN"/>
    <property type="match status" value="1"/>
</dbReference>
<evidence type="ECO:0000256" key="5">
    <source>
        <dbReference type="ARBA" id="ARBA00038306"/>
    </source>
</evidence>
<dbReference type="InterPro" id="IPR011250">
    <property type="entry name" value="OMP/PagP_B-barrel"/>
</dbReference>
<evidence type="ECO:0000256" key="1">
    <source>
        <dbReference type="ARBA" id="ARBA00004442"/>
    </source>
</evidence>
<keyword evidence="4" id="KW-0998">Cell outer membrane</keyword>
<accession>A0A2P7S4J9</accession>
<dbReference type="AlphaFoldDB" id="A0A2P7S4J9"/>
<evidence type="ECO:0000256" key="6">
    <source>
        <dbReference type="SAM" id="SignalP"/>
    </source>
</evidence>
<evidence type="ECO:0000256" key="3">
    <source>
        <dbReference type="ARBA" id="ARBA00023136"/>
    </source>
</evidence>
<evidence type="ECO:0000313" key="8">
    <source>
        <dbReference type="EMBL" id="PSJ57394.1"/>
    </source>
</evidence>
<dbReference type="GO" id="GO:0009279">
    <property type="term" value="C:cell outer membrane"/>
    <property type="evidence" value="ECO:0007669"/>
    <property type="project" value="UniProtKB-SubCell"/>
</dbReference>
<comment type="subcellular location">
    <subcellularLocation>
        <location evidence="1">Cell outer membrane</location>
    </subcellularLocation>
</comment>
<feature type="chain" id="PRO_5015169001" evidence="6">
    <location>
        <begin position="21"/>
        <end position="232"/>
    </location>
</feature>
<feature type="domain" description="Outer membrane protein beta-barrel" evidence="7">
    <location>
        <begin position="9"/>
        <end position="232"/>
    </location>
</feature>
<reference evidence="8 9" key="1">
    <citation type="submission" date="2018-03" db="EMBL/GenBank/DDBJ databases">
        <title>The draft genome of Mesorhizobium soli JCM 19897.</title>
        <authorList>
            <person name="Li L."/>
            <person name="Liu L."/>
            <person name="Liang L."/>
            <person name="Wang T."/>
            <person name="Zhang X."/>
        </authorList>
    </citation>
    <scope>NUCLEOTIDE SEQUENCE [LARGE SCALE GENOMIC DNA]</scope>
    <source>
        <strain evidence="8 9">JCM 19897</strain>
    </source>
</reference>
<dbReference type="RefSeq" id="WP_106726295.1">
    <property type="nucleotide sequence ID" value="NZ_PXYL01000014.1"/>
</dbReference>
<dbReference type="Gene3D" id="2.40.160.20">
    <property type="match status" value="1"/>
</dbReference>
<organism evidence="8 9">
    <name type="scientific">Pseudaminobacter soli</name>
    <name type="common">ex Li et al. 2025</name>
    <dbReference type="NCBI Taxonomy" id="1295366"/>
    <lineage>
        <taxon>Bacteria</taxon>
        <taxon>Pseudomonadati</taxon>
        <taxon>Pseudomonadota</taxon>
        <taxon>Alphaproteobacteria</taxon>
        <taxon>Hyphomicrobiales</taxon>
        <taxon>Phyllobacteriaceae</taxon>
        <taxon>Pseudaminobacter</taxon>
    </lineage>
</organism>
<name>A0A2P7S4J9_9HYPH</name>
<gene>
    <name evidence="8" type="ORF">C7I85_22685</name>
</gene>
<sequence>MKSYIIASALLFAGITGAQAADVVVQEPVAVYNWSGIYVGAQAGYAWGDAPFRNRSGNYVEGADYDPRGFLGGFYAGYSQQLSNNVVLGIEGDINFANIKRNGVDYVDFADGYVYSDNAHAKMRWNGAVRARVGYAMDRFMPYLAGGVSFGELKFDLLDPSDGSTIFSEKATMTGWNIGAGVDYAATDNLILRAEYRFSDFGSKTFHGLYGVDDGKIKLRTNDIRLGIAYKF</sequence>
<evidence type="ECO:0000313" key="9">
    <source>
        <dbReference type="Proteomes" id="UP000240653"/>
    </source>
</evidence>
<dbReference type="OrthoDB" id="9815357at2"/>
<dbReference type="EMBL" id="PXYL01000014">
    <property type="protein sequence ID" value="PSJ57394.1"/>
    <property type="molecule type" value="Genomic_DNA"/>
</dbReference>
<keyword evidence="2 6" id="KW-0732">Signal</keyword>
<protein>
    <submittedName>
        <fullName evidence="8">Porin family protein</fullName>
    </submittedName>
</protein>
<comment type="similarity">
    <text evidence="5">Belongs to the Omp25/RopB family.</text>
</comment>
<keyword evidence="3" id="KW-0472">Membrane</keyword>
<proteinExistence type="inferred from homology"/>
<comment type="caution">
    <text evidence="8">The sequence shown here is derived from an EMBL/GenBank/DDBJ whole genome shotgun (WGS) entry which is preliminary data.</text>
</comment>
<dbReference type="SUPFAM" id="SSF56925">
    <property type="entry name" value="OMPA-like"/>
    <property type="match status" value="1"/>
</dbReference>
<dbReference type="InterPro" id="IPR051692">
    <property type="entry name" value="OMP-like"/>
</dbReference>